<keyword evidence="4" id="KW-0375">Hydrogen ion transport</keyword>
<dbReference type="Pfam" id="PF00213">
    <property type="entry name" value="OSCP"/>
    <property type="match status" value="1"/>
</dbReference>
<comment type="subcellular location">
    <subcellularLocation>
        <location evidence="1">Membrane</location>
    </subcellularLocation>
</comment>
<dbReference type="CTD" id="41845"/>
<evidence type="ECO:0000256" key="5">
    <source>
        <dbReference type="ARBA" id="ARBA00023065"/>
    </source>
</evidence>
<evidence type="ECO:0000256" key="8">
    <source>
        <dbReference type="ARBA" id="ARBA00033369"/>
    </source>
</evidence>
<keyword evidence="3" id="KW-0813">Transport</keyword>
<dbReference type="PRINTS" id="PR00125">
    <property type="entry name" value="ATPASEDELTA"/>
</dbReference>
<dbReference type="Gene3D" id="1.10.520.20">
    <property type="entry name" value="N-terminal domain of the delta subunit of the F1F0-ATP synthase"/>
    <property type="match status" value="1"/>
</dbReference>
<dbReference type="InterPro" id="IPR000711">
    <property type="entry name" value="ATPase_OSCP/dsu"/>
</dbReference>
<dbReference type="GO" id="GO:0046933">
    <property type="term" value="F:proton-transporting ATP synthase activity, rotational mechanism"/>
    <property type="evidence" value="ECO:0007669"/>
    <property type="project" value="InterPro"/>
</dbReference>
<dbReference type="OrthoDB" id="1262810at2759"/>
<name>A0A8I6RVL9_CIMLE</name>
<evidence type="ECO:0000256" key="3">
    <source>
        <dbReference type="ARBA" id="ARBA00022448"/>
    </source>
</evidence>
<dbReference type="AlphaFoldDB" id="A0A8I6RVL9"/>
<dbReference type="GO" id="GO:0016020">
    <property type="term" value="C:membrane"/>
    <property type="evidence" value="ECO:0007669"/>
    <property type="project" value="UniProtKB-SubCell"/>
</dbReference>
<evidence type="ECO:0000256" key="7">
    <source>
        <dbReference type="ARBA" id="ARBA00023310"/>
    </source>
</evidence>
<keyword evidence="10" id="KW-1185">Reference proteome</keyword>
<dbReference type="Proteomes" id="UP000494040">
    <property type="component" value="Unassembled WGS sequence"/>
</dbReference>
<evidence type="ECO:0000256" key="4">
    <source>
        <dbReference type="ARBA" id="ARBA00022781"/>
    </source>
</evidence>
<evidence type="ECO:0000256" key="1">
    <source>
        <dbReference type="ARBA" id="ARBA00004370"/>
    </source>
</evidence>
<dbReference type="InterPro" id="IPR026015">
    <property type="entry name" value="ATP_synth_OSCP/delta_N_sf"/>
</dbReference>
<comment type="similarity">
    <text evidence="2">Belongs to the ATPase delta chain family.</text>
</comment>
<proteinExistence type="inferred from homology"/>
<dbReference type="GeneID" id="106668182"/>
<keyword evidence="7" id="KW-0066">ATP synthesis</keyword>
<protein>
    <recommendedName>
        <fullName evidence="8">Oligomycin sensitivity conferral protein</fullName>
    </recommendedName>
</protein>
<dbReference type="RefSeq" id="XP_014252188.1">
    <property type="nucleotide sequence ID" value="XM_014396702.2"/>
</dbReference>
<dbReference type="SUPFAM" id="SSF47928">
    <property type="entry name" value="N-terminal domain of the delta subunit of the F1F0-ATP synthase"/>
    <property type="match status" value="1"/>
</dbReference>
<dbReference type="EnsemblMetazoa" id="XM_014396702.2">
    <property type="protein sequence ID" value="XP_014252188.1"/>
    <property type="gene ID" value="LOC106668182"/>
</dbReference>
<evidence type="ECO:0000313" key="10">
    <source>
        <dbReference type="Proteomes" id="UP000494040"/>
    </source>
</evidence>
<reference evidence="9" key="1">
    <citation type="submission" date="2022-01" db="UniProtKB">
        <authorList>
            <consortium name="EnsemblMetazoa"/>
        </authorList>
    </citation>
    <scope>IDENTIFICATION</scope>
</reference>
<evidence type="ECO:0000256" key="6">
    <source>
        <dbReference type="ARBA" id="ARBA00023136"/>
    </source>
</evidence>
<dbReference type="NCBIfam" id="TIGR01145">
    <property type="entry name" value="ATP_synt_delta"/>
    <property type="match status" value="1"/>
</dbReference>
<sequence>MASNSMLKAVRSFSSSSAANQLIKNTLKTDRRFREFIKNPVIKRSLKMEAMKDVAAKTKLSVASTNLLSLLAENGRLKRFDSVSAAFSTIMSGHRGDLQCEVTTAKPLDAESKAELEKTLKLFAKKGENVILVLKVNPALIGGMVVSIGDKYVDMSVASKVKKYTELIQAAV</sequence>
<evidence type="ECO:0000313" key="9">
    <source>
        <dbReference type="EnsemblMetazoa" id="XP_014252188.1"/>
    </source>
</evidence>
<evidence type="ECO:0000256" key="2">
    <source>
        <dbReference type="ARBA" id="ARBA00007046"/>
    </source>
</evidence>
<keyword evidence="5" id="KW-0406">Ion transport</keyword>
<accession>A0A8I6RVL9</accession>
<dbReference type="PANTHER" id="PTHR11910">
    <property type="entry name" value="ATP SYNTHASE DELTA CHAIN"/>
    <property type="match status" value="1"/>
</dbReference>
<organism evidence="9 10">
    <name type="scientific">Cimex lectularius</name>
    <name type="common">Bed bug</name>
    <name type="synonym">Acanthia lectularia</name>
    <dbReference type="NCBI Taxonomy" id="79782"/>
    <lineage>
        <taxon>Eukaryota</taxon>
        <taxon>Metazoa</taxon>
        <taxon>Ecdysozoa</taxon>
        <taxon>Arthropoda</taxon>
        <taxon>Hexapoda</taxon>
        <taxon>Insecta</taxon>
        <taxon>Pterygota</taxon>
        <taxon>Neoptera</taxon>
        <taxon>Paraneoptera</taxon>
        <taxon>Hemiptera</taxon>
        <taxon>Heteroptera</taxon>
        <taxon>Panheteroptera</taxon>
        <taxon>Cimicomorpha</taxon>
        <taxon>Cimicidae</taxon>
        <taxon>Cimex</taxon>
    </lineage>
</organism>
<keyword evidence="6" id="KW-0472">Membrane</keyword>
<dbReference type="HAMAP" id="MF_01416">
    <property type="entry name" value="ATP_synth_delta_bact"/>
    <property type="match status" value="1"/>
</dbReference>